<sequence length="178" mass="20182">MNMILLPGKSSKNKVWIEKIETSFKTHYPLTFTLDYSHWETENGDLNFELELEKLKNLAKEKDEIVIFAKSAGAILAMKAIFDKDIKPTACIFAGTAVGWAQATQENFDSWLQDYSVPTLFIQKTSDPAIAAEDLNELLTDSNAQNYKLLEIPGDNHDYEDINLLVNSSLEFMNKLNL</sequence>
<accession>A0A1G1V4T9</accession>
<comment type="caution">
    <text evidence="1">The sequence shown here is derived from an EMBL/GenBank/DDBJ whole genome shotgun (WGS) entry which is preliminary data.</text>
</comment>
<reference evidence="1 2" key="1">
    <citation type="journal article" date="2016" name="Nat. Commun.">
        <title>Thousands of microbial genomes shed light on interconnected biogeochemical processes in an aquifer system.</title>
        <authorList>
            <person name="Anantharaman K."/>
            <person name="Brown C.T."/>
            <person name="Hug L.A."/>
            <person name="Sharon I."/>
            <person name="Castelle C.J."/>
            <person name="Probst A.J."/>
            <person name="Thomas B.C."/>
            <person name="Singh A."/>
            <person name="Wilkins M.J."/>
            <person name="Karaoz U."/>
            <person name="Brodie E.L."/>
            <person name="Williams K.H."/>
            <person name="Hubbard S.S."/>
            <person name="Banfield J.F."/>
        </authorList>
    </citation>
    <scope>NUCLEOTIDE SEQUENCE [LARGE SCALE GENOMIC DNA]</scope>
</reference>
<proteinExistence type="predicted"/>
<dbReference type="InterPro" id="IPR029058">
    <property type="entry name" value="AB_hydrolase_fold"/>
</dbReference>
<dbReference type="EMBL" id="MHBZ01000036">
    <property type="protein sequence ID" value="OGY10389.1"/>
    <property type="molecule type" value="Genomic_DNA"/>
</dbReference>
<evidence type="ECO:0008006" key="3">
    <source>
        <dbReference type="Google" id="ProtNLM"/>
    </source>
</evidence>
<evidence type="ECO:0000313" key="1">
    <source>
        <dbReference type="EMBL" id="OGY10389.1"/>
    </source>
</evidence>
<dbReference type="STRING" id="1797516.A3D26_03705"/>
<dbReference type="SUPFAM" id="SSF53474">
    <property type="entry name" value="alpha/beta-Hydrolases"/>
    <property type="match status" value="1"/>
</dbReference>
<dbReference type="Gene3D" id="3.40.50.1820">
    <property type="entry name" value="alpha/beta hydrolase"/>
    <property type="match status" value="1"/>
</dbReference>
<name>A0A1G1V4T9_9BACT</name>
<protein>
    <recommendedName>
        <fullName evidence="3">Alpha/beta hydrolase</fullName>
    </recommendedName>
</protein>
<dbReference type="AlphaFoldDB" id="A0A1G1V4T9"/>
<dbReference type="Proteomes" id="UP000178319">
    <property type="component" value="Unassembled WGS sequence"/>
</dbReference>
<gene>
    <name evidence="1" type="ORF">A3D26_03705</name>
</gene>
<evidence type="ECO:0000313" key="2">
    <source>
        <dbReference type="Proteomes" id="UP000178319"/>
    </source>
</evidence>
<organism evidence="1 2">
    <name type="scientific">Candidatus Blackburnbacteria bacterium RIFCSPHIGHO2_02_FULL_44_20</name>
    <dbReference type="NCBI Taxonomy" id="1797516"/>
    <lineage>
        <taxon>Bacteria</taxon>
        <taxon>Candidatus Blackburniibacteriota</taxon>
    </lineage>
</organism>